<dbReference type="EnsemblMetazoa" id="MESCA010189-RA">
    <property type="protein sequence ID" value="MESCA010189-PA"/>
    <property type="gene ID" value="MESCA010189"/>
</dbReference>
<dbReference type="Proteomes" id="UP000015102">
    <property type="component" value="Unassembled WGS sequence"/>
</dbReference>
<keyword evidence="2" id="KW-1185">Reference proteome</keyword>
<reference evidence="1" key="2">
    <citation type="submission" date="2015-06" db="UniProtKB">
        <authorList>
            <consortium name="EnsemblMetazoa"/>
        </authorList>
    </citation>
    <scope>IDENTIFICATION</scope>
</reference>
<dbReference type="EMBL" id="CAQQ02100518">
    <property type="status" value="NOT_ANNOTATED_CDS"/>
    <property type="molecule type" value="Genomic_DNA"/>
</dbReference>
<sequence>MKDKHNNLTFSRELQQPFMSWSLWSLAMDMIKQQLLKSKLPSLRRRQQQLDHSRRR</sequence>
<accession>T1H1W6</accession>
<proteinExistence type="predicted"/>
<reference evidence="2" key="1">
    <citation type="submission" date="2013-02" db="EMBL/GenBank/DDBJ databases">
        <authorList>
            <person name="Hughes D."/>
        </authorList>
    </citation>
    <scope>NUCLEOTIDE SEQUENCE</scope>
    <source>
        <strain>Durham</strain>
        <strain evidence="2">NC isolate 2 -- Noor lab</strain>
    </source>
</reference>
<dbReference type="AlphaFoldDB" id="T1H1W6"/>
<dbReference type="HOGENOM" id="CLU_3016598_0_0_1"/>
<evidence type="ECO:0000313" key="2">
    <source>
        <dbReference type="Proteomes" id="UP000015102"/>
    </source>
</evidence>
<protein>
    <submittedName>
        <fullName evidence="1">Uncharacterized protein</fullName>
    </submittedName>
</protein>
<organism evidence="1 2">
    <name type="scientific">Megaselia scalaris</name>
    <name type="common">Humpbacked fly</name>
    <name type="synonym">Phora scalaris</name>
    <dbReference type="NCBI Taxonomy" id="36166"/>
    <lineage>
        <taxon>Eukaryota</taxon>
        <taxon>Metazoa</taxon>
        <taxon>Ecdysozoa</taxon>
        <taxon>Arthropoda</taxon>
        <taxon>Hexapoda</taxon>
        <taxon>Insecta</taxon>
        <taxon>Pterygota</taxon>
        <taxon>Neoptera</taxon>
        <taxon>Endopterygota</taxon>
        <taxon>Diptera</taxon>
        <taxon>Brachycera</taxon>
        <taxon>Muscomorpha</taxon>
        <taxon>Platypezoidea</taxon>
        <taxon>Phoridae</taxon>
        <taxon>Megaseliini</taxon>
        <taxon>Megaselia</taxon>
    </lineage>
</organism>
<name>T1H1W6_MEGSC</name>
<evidence type="ECO:0000313" key="1">
    <source>
        <dbReference type="EnsemblMetazoa" id="MESCA010189-PA"/>
    </source>
</evidence>